<dbReference type="Proteomes" id="UP000215145">
    <property type="component" value="Unassembled WGS sequence"/>
</dbReference>
<evidence type="ECO:0000313" key="2">
    <source>
        <dbReference type="Proteomes" id="UP000215145"/>
    </source>
</evidence>
<sequence length="597" mass="68240">MDSLAFPTLISIDLRPFHPGAPDSGVQAYMNKLGFKPDTLIFLNFFVDFLHTHTEIDDTPINKMNAGQRGTPTPFPWTRKDLFNLVNAVKNAGIRPLLGILSFTSSDVWQSARVDEIDTEIYQTKRGNQKMWGNCINPLKHGSDGSLYEDRFIADLMTVIEDYGFEGYVAGDGMMGLRGPRETLEDSDFSLDMVRQFQQYSEVVLPHLDDYDERANYITEHYFAEWVQFYVYRWGEHFGKLSSKLKPLGKALIGIDAWSRNPEESITAFGIDYRVLYEKGLEGVLVRAGEANKIRKHREGDYVWEENSIYTFLSHKAYEPRLQYYWAVSTVNQPEFWNAVLDLPHVMEREAFAYLWTMYGSGETGRFERAIDGLAVIWGNDISTAQWDWLTSIWNRAFHLVKQFERPVGLTLLWNDKGTGQHTSENKQYGHSFSKLLNEGICVHSAVEERNIRPFLGATGYLVALDPDILLREPQLEDRTFVILSNRIRFKGEIYPWAVGVRLIKGLCGVHISKGRMVGFEAKEGTFVFSLENAANLYYETAQVHLPVDVEEIFTLESDPQTQLRIVDNSSRIFSLPPDGAVQIAFKMKGATGDEFN</sequence>
<reference evidence="1 2" key="1">
    <citation type="submission" date="2017-07" db="EMBL/GenBank/DDBJ databases">
        <title>Paenibacillus herberti R33 genome sequencing and assembly.</title>
        <authorList>
            <person name="Su W."/>
        </authorList>
    </citation>
    <scope>NUCLEOTIDE SEQUENCE [LARGE SCALE GENOMIC DNA]</scope>
    <source>
        <strain evidence="1 2">R33</strain>
    </source>
</reference>
<dbReference type="RefSeq" id="WP_089525383.1">
    <property type="nucleotide sequence ID" value="NZ_NMUQ01000002.1"/>
</dbReference>
<organism evidence="1 2">
    <name type="scientific">Paenibacillus herberti</name>
    <dbReference type="NCBI Taxonomy" id="1619309"/>
    <lineage>
        <taxon>Bacteria</taxon>
        <taxon>Bacillati</taxon>
        <taxon>Bacillota</taxon>
        <taxon>Bacilli</taxon>
        <taxon>Bacillales</taxon>
        <taxon>Paenibacillaceae</taxon>
        <taxon>Paenibacillus</taxon>
    </lineage>
</organism>
<protein>
    <submittedName>
        <fullName evidence="1">Uncharacterized protein</fullName>
    </submittedName>
</protein>
<dbReference type="OrthoDB" id="2484405at2"/>
<dbReference type="AlphaFoldDB" id="A0A229NX41"/>
<evidence type="ECO:0000313" key="1">
    <source>
        <dbReference type="EMBL" id="OXM14566.1"/>
    </source>
</evidence>
<comment type="caution">
    <text evidence="1">The sequence shown here is derived from an EMBL/GenBank/DDBJ whole genome shotgun (WGS) entry which is preliminary data.</text>
</comment>
<keyword evidence="2" id="KW-1185">Reference proteome</keyword>
<accession>A0A229NX41</accession>
<name>A0A229NX41_9BACL</name>
<proteinExistence type="predicted"/>
<dbReference type="EMBL" id="NMUQ01000002">
    <property type="protein sequence ID" value="OXM14566.1"/>
    <property type="molecule type" value="Genomic_DNA"/>
</dbReference>
<gene>
    <name evidence="1" type="ORF">CGZ75_16685</name>
</gene>